<reference evidence="4 5" key="1">
    <citation type="submission" date="2016-12" db="EMBL/GenBank/DDBJ databases">
        <title>Discovery of methanogenic haloarchaea.</title>
        <authorList>
            <person name="Sorokin D.Y."/>
            <person name="Makarova K.S."/>
            <person name="Abbas B."/>
            <person name="Ferrer M."/>
            <person name="Golyshin P.N."/>
        </authorList>
    </citation>
    <scope>NUCLEOTIDE SEQUENCE [LARGE SCALE GENOMIC DNA]</scope>
    <source>
        <strain evidence="4">AMET1</strain>
    </source>
</reference>
<organism evidence="4 5">
    <name type="scientific">Methanonatronarchaeum thermophilum</name>
    <dbReference type="NCBI Taxonomy" id="1927129"/>
    <lineage>
        <taxon>Archaea</taxon>
        <taxon>Methanobacteriati</taxon>
        <taxon>Methanobacteriota</taxon>
        <taxon>Methanonatronarchaeia</taxon>
        <taxon>Methanonatronarchaeales</taxon>
        <taxon>Methanonatronarchaeaceae</taxon>
        <taxon>Methanonatronarchaeum</taxon>
    </lineage>
</organism>
<name>A0A1Y3G9V4_9EURY</name>
<sequence>MSDEFIRVKNLTKRFGDVTALNNVNLSIGRGEIYGLMGKSGAGKSVLMHAIRGSTEYKPDEGQVIFRLLVCSDCMWVEPIGTSHSCPRCQGEMEQKDVDYWNAEKELFKAIRSRISIMLQRSFSLFGDKSTIENVLEAINDPNMSESEKAEFAMNLLEKVDMTHRTTHIARDLSGGEKQRVVLARQLAKKPMLLLADEPTGTLDPKSADTVHNMLTHKADNEGLTVITASHWPDVIRDISHRGAWLEAGEVVEEGGPKEITEEFIKVKGPTAPREVEFEDTIVKVEDVKKYFYSVKRGVVKAVDGVSLELDEKEIFGLVGWSGSGKTTLARMISGITEPEEGTVEVRIGDDWIDMSKKGPNGKGRATPHLEILHQEHSLHPYSTIFENLSTAIGTKLPEEFVRIKAKETLEGLGMKESRVESILDSRPRSLSVGEDQRVALAQVLMKEPTLNILDEPAGTLDPVTKADVAEAIVSAREELGATFLIISHDRDFILDTCDRACLMSNGKVVVSGDPKKVVDRLVEEKEVQV</sequence>
<dbReference type="InterPro" id="IPR027417">
    <property type="entry name" value="P-loop_NTPase"/>
</dbReference>
<accession>A0A1Y3G9V4</accession>
<evidence type="ECO:0000313" key="5">
    <source>
        <dbReference type="Proteomes" id="UP000195137"/>
    </source>
</evidence>
<gene>
    <name evidence="4" type="ORF">AMET1_1127</name>
</gene>
<dbReference type="SUPFAM" id="SSF52540">
    <property type="entry name" value="P-loop containing nucleoside triphosphate hydrolases"/>
    <property type="match status" value="2"/>
</dbReference>
<dbReference type="RefSeq" id="WP_086637512.1">
    <property type="nucleotide sequence ID" value="NZ_MRZU01000004.1"/>
</dbReference>
<protein>
    <submittedName>
        <fullName evidence="4">ABC-type glutathione transport system ATPase component with duplicated ATPase domain</fullName>
    </submittedName>
</protein>
<dbReference type="PROSITE" id="PS00211">
    <property type="entry name" value="ABC_TRANSPORTER_1"/>
    <property type="match status" value="1"/>
</dbReference>
<keyword evidence="5" id="KW-1185">Reference proteome</keyword>
<dbReference type="InterPro" id="IPR017669">
    <property type="entry name" value="Me_Coenz_M_Rdtase_A2"/>
</dbReference>
<dbReference type="SMART" id="SM00382">
    <property type="entry name" value="AAA"/>
    <property type="match status" value="2"/>
</dbReference>
<dbReference type="PANTHER" id="PTHR42764:SF2">
    <property type="entry name" value="ABC TRANSPORTER, ATP-BINDING PROTEIN"/>
    <property type="match status" value="1"/>
</dbReference>
<dbReference type="InterPro" id="IPR017871">
    <property type="entry name" value="ABC_transporter-like_CS"/>
</dbReference>
<dbReference type="OrthoDB" id="18209at2157"/>
<dbReference type="InterPro" id="IPR003593">
    <property type="entry name" value="AAA+_ATPase"/>
</dbReference>
<dbReference type="PANTHER" id="PTHR42764">
    <property type="entry name" value="PHOSPHONATES UTILIZATION ATP-BINDING PROTEIN PHNK-RELATED"/>
    <property type="match status" value="1"/>
</dbReference>
<dbReference type="GO" id="GO:0005524">
    <property type="term" value="F:ATP binding"/>
    <property type="evidence" value="ECO:0007669"/>
    <property type="project" value="UniProtKB-KW"/>
</dbReference>
<dbReference type="Gene3D" id="3.40.50.300">
    <property type="entry name" value="P-loop containing nucleotide triphosphate hydrolases"/>
    <property type="match status" value="2"/>
</dbReference>
<dbReference type="Pfam" id="PF00005">
    <property type="entry name" value="ABC_tran"/>
    <property type="match status" value="2"/>
</dbReference>
<dbReference type="GO" id="GO:0019700">
    <property type="term" value="P:organic phosphonate catabolic process"/>
    <property type="evidence" value="ECO:0007669"/>
    <property type="project" value="TreeGrafter"/>
</dbReference>
<proteinExistence type="predicted"/>
<dbReference type="EMBL" id="MRZU01000004">
    <property type="protein sequence ID" value="OUJ18222.1"/>
    <property type="molecule type" value="Genomic_DNA"/>
</dbReference>
<evidence type="ECO:0000259" key="3">
    <source>
        <dbReference type="PROSITE" id="PS50893"/>
    </source>
</evidence>
<comment type="caution">
    <text evidence="4">The sequence shown here is derived from an EMBL/GenBank/DDBJ whole genome shotgun (WGS) entry which is preliminary data.</text>
</comment>
<evidence type="ECO:0000256" key="1">
    <source>
        <dbReference type="ARBA" id="ARBA00022741"/>
    </source>
</evidence>
<keyword evidence="2" id="KW-0067">ATP-binding</keyword>
<evidence type="ECO:0000313" key="4">
    <source>
        <dbReference type="EMBL" id="OUJ18222.1"/>
    </source>
</evidence>
<dbReference type="GO" id="GO:0016887">
    <property type="term" value="F:ATP hydrolysis activity"/>
    <property type="evidence" value="ECO:0007669"/>
    <property type="project" value="InterPro"/>
</dbReference>
<keyword evidence="1" id="KW-0547">Nucleotide-binding</keyword>
<dbReference type="AlphaFoldDB" id="A0A1Y3G9V4"/>
<dbReference type="InterPro" id="IPR003439">
    <property type="entry name" value="ABC_transporter-like_ATP-bd"/>
</dbReference>
<dbReference type="PROSITE" id="PS50893">
    <property type="entry name" value="ABC_TRANSPORTER_2"/>
    <property type="match status" value="2"/>
</dbReference>
<evidence type="ECO:0000256" key="2">
    <source>
        <dbReference type="ARBA" id="ARBA00022840"/>
    </source>
</evidence>
<feature type="domain" description="ABC transporter" evidence="3">
    <location>
        <begin position="283"/>
        <end position="530"/>
    </location>
</feature>
<dbReference type="NCBIfam" id="TIGR03269">
    <property type="entry name" value="met_CoM_red_A2"/>
    <property type="match status" value="1"/>
</dbReference>
<dbReference type="Proteomes" id="UP000195137">
    <property type="component" value="Unassembled WGS sequence"/>
</dbReference>
<feature type="domain" description="ABC transporter" evidence="3">
    <location>
        <begin position="6"/>
        <end position="273"/>
    </location>
</feature>